<evidence type="ECO:0000313" key="8">
    <source>
        <dbReference type="Proteomes" id="UP000001745"/>
    </source>
</evidence>
<comment type="catalytic activity">
    <reaction evidence="5">
        <text>xylitol + NAD(+) = D-xylose + NADH + H(+)</text>
        <dbReference type="Rhea" id="RHEA:27441"/>
        <dbReference type="ChEBI" id="CHEBI:15378"/>
        <dbReference type="ChEBI" id="CHEBI:17151"/>
        <dbReference type="ChEBI" id="CHEBI:53455"/>
        <dbReference type="ChEBI" id="CHEBI:57540"/>
        <dbReference type="ChEBI" id="CHEBI:57945"/>
        <dbReference type="EC" id="1.1.1.307"/>
    </reaction>
</comment>
<dbReference type="Gene3D" id="3.20.20.100">
    <property type="entry name" value="NADP-dependent oxidoreductase domain"/>
    <property type="match status" value="1"/>
</dbReference>
<dbReference type="Pfam" id="PF00248">
    <property type="entry name" value="Aldo_ket_red"/>
    <property type="match status" value="1"/>
</dbReference>
<evidence type="ECO:0000256" key="1">
    <source>
        <dbReference type="ARBA" id="ARBA00012845"/>
    </source>
</evidence>
<dbReference type="InParanoid" id="B8MNN0"/>
<dbReference type="VEuPathDB" id="FungiDB:TSTA_103420"/>
<dbReference type="OrthoDB" id="2364732at2759"/>
<evidence type="ECO:0000256" key="2">
    <source>
        <dbReference type="ARBA" id="ARBA00023002"/>
    </source>
</evidence>
<dbReference type="PANTHER" id="PTHR11732">
    <property type="entry name" value="ALDO/KETO REDUCTASE"/>
    <property type="match status" value="1"/>
</dbReference>
<dbReference type="EC" id="1.1.1.307" evidence="1"/>
<keyword evidence="2" id="KW-0560">Oxidoreductase</keyword>
<proteinExistence type="predicted"/>
<evidence type="ECO:0000259" key="6">
    <source>
        <dbReference type="Pfam" id="PF00248"/>
    </source>
</evidence>
<dbReference type="InterPro" id="IPR036812">
    <property type="entry name" value="NAD(P)_OxRdtase_dom_sf"/>
</dbReference>
<dbReference type="SUPFAM" id="SSF51430">
    <property type="entry name" value="NAD(P)-linked oxidoreductase"/>
    <property type="match status" value="1"/>
</dbReference>
<dbReference type="PhylomeDB" id="B8MNN0"/>
<dbReference type="STRING" id="441959.B8MNN0"/>
<keyword evidence="8" id="KW-1185">Reference proteome</keyword>
<dbReference type="HOGENOM" id="CLU_611358_0_0_1"/>
<evidence type="ECO:0000313" key="7">
    <source>
        <dbReference type="EMBL" id="EED14119.1"/>
    </source>
</evidence>
<dbReference type="Proteomes" id="UP000001745">
    <property type="component" value="Unassembled WGS sequence"/>
</dbReference>
<feature type="domain" description="NADP-dependent oxidoreductase" evidence="6">
    <location>
        <begin position="40"/>
        <end position="202"/>
    </location>
</feature>
<comment type="function">
    <text evidence="3">Catalyzes the initial reaction in the xylose utilization pathway by reducing D-xylose into xylitol. Xylose is a major component of hemicelluloses such as xylan. Most fungi utilize D-xylose via three enzymatic reactions, xylose reductase (XR), xylitol dehydrogenase (XDH), and xylulokinase, to form xylulose 5-phosphate, which enters pentose phosphate pathway.</text>
</comment>
<dbReference type="PROSITE" id="PS00798">
    <property type="entry name" value="ALDOKETO_REDUCTASE_1"/>
    <property type="match status" value="1"/>
</dbReference>
<comment type="catalytic activity">
    <reaction evidence="4">
        <text>xylitol + NADP(+) = D-xylose + NADPH + H(+)</text>
        <dbReference type="Rhea" id="RHEA:27445"/>
        <dbReference type="ChEBI" id="CHEBI:15378"/>
        <dbReference type="ChEBI" id="CHEBI:17151"/>
        <dbReference type="ChEBI" id="CHEBI:53455"/>
        <dbReference type="ChEBI" id="CHEBI:57783"/>
        <dbReference type="ChEBI" id="CHEBI:58349"/>
        <dbReference type="EC" id="1.1.1.307"/>
    </reaction>
</comment>
<accession>B8MNN0</accession>
<dbReference type="PRINTS" id="PR00069">
    <property type="entry name" value="ALDKETRDTASE"/>
</dbReference>
<organism evidence="7 8">
    <name type="scientific">Talaromyces stipitatus (strain ATCC 10500 / CBS 375.48 / QM 6759 / NRRL 1006)</name>
    <name type="common">Penicillium stipitatum</name>
    <dbReference type="NCBI Taxonomy" id="441959"/>
    <lineage>
        <taxon>Eukaryota</taxon>
        <taxon>Fungi</taxon>
        <taxon>Dikarya</taxon>
        <taxon>Ascomycota</taxon>
        <taxon>Pezizomycotina</taxon>
        <taxon>Eurotiomycetes</taxon>
        <taxon>Eurotiomycetidae</taxon>
        <taxon>Eurotiales</taxon>
        <taxon>Trichocomaceae</taxon>
        <taxon>Talaromyces</taxon>
        <taxon>Talaromyces sect. Talaromyces</taxon>
    </lineage>
</organism>
<dbReference type="AlphaFoldDB" id="B8MNN0"/>
<evidence type="ECO:0000256" key="4">
    <source>
        <dbReference type="ARBA" id="ARBA00047534"/>
    </source>
</evidence>
<dbReference type="InterPro" id="IPR023210">
    <property type="entry name" value="NADP_OxRdtase_dom"/>
</dbReference>
<evidence type="ECO:0000256" key="3">
    <source>
        <dbReference type="ARBA" id="ARBA00025065"/>
    </source>
</evidence>
<dbReference type="InterPro" id="IPR020471">
    <property type="entry name" value="AKR"/>
</dbReference>
<sequence>MSALPWSLGLTRSRNNTYYREILFSTKTFTLNTGAAIPTIGLGTWQSKENATRDAVKHALQHGYRHIDTALNYGNEREVGDGIRAPGVPREETWVTTKLDNHWHHRVKQGFRTSLDNLGLDYIYLYLIHFPCSTDPEDRSKHLSDWDFVKTLQEMQRLLETGKVKNIGVSNFQISHLRMLLNHPSCKDVPAVNQIEYKVLHNLIHNKRYAPEIKQCRNLQKLWIHKLLSTCTWHTSKWEVDPLTSVEGLLSPARKNLDDLGNGDPWKNFAQILRRRYPKVQKDKEFFANDNVIILDEAQGSYEDDELWNQIIKDIRGKIRHEIKLCLFASYGSPSTGLPYNMRNYIRPVDFAPEQCISLTPSVEQGSPPIVRDEFEIVVTKLCSYDSVEKYTIDGDARDYIYNFTNGHPGAVGSIVYYLSSATNLNFQVYRSQVKHGVFAIITEDSVI</sequence>
<dbReference type="InterPro" id="IPR018170">
    <property type="entry name" value="Aldo/ket_reductase_CS"/>
</dbReference>
<dbReference type="GO" id="GO:0016491">
    <property type="term" value="F:oxidoreductase activity"/>
    <property type="evidence" value="ECO:0007669"/>
    <property type="project" value="UniProtKB-KW"/>
</dbReference>
<dbReference type="eggNOG" id="KOG1577">
    <property type="taxonomic scope" value="Eukaryota"/>
</dbReference>
<evidence type="ECO:0000256" key="5">
    <source>
        <dbReference type="ARBA" id="ARBA00049485"/>
    </source>
</evidence>
<name>B8MNN0_TALSN</name>
<protein>
    <recommendedName>
        <fullName evidence="1">D-xylose reductase [NAD(P)H]</fullName>
        <ecNumber evidence="1">1.1.1.307</ecNumber>
    </recommendedName>
</protein>
<reference evidence="8" key="1">
    <citation type="journal article" date="2015" name="Genome Announc.">
        <title>Genome sequence of the AIDS-associated pathogen Penicillium marneffei (ATCC18224) and its near taxonomic relative Talaromyces stipitatus (ATCC10500).</title>
        <authorList>
            <person name="Nierman W.C."/>
            <person name="Fedorova-Abrams N.D."/>
            <person name="Andrianopoulos A."/>
        </authorList>
    </citation>
    <scope>NUCLEOTIDE SEQUENCE [LARGE SCALE GENOMIC DNA]</scope>
    <source>
        <strain evidence="8">ATCC 10500 / CBS 375.48 / QM 6759 / NRRL 1006</strain>
    </source>
</reference>
<dbReference type="EMBL" id="EQ962658">
    <property type="protein sequence ID" value="EED14119.1"/>
    <property type="molecule type" value="Genomic_DNA"/>
</dbReference>
<dbReference type="GeneID" id="8103045"/>
<gene>
    <name evidence="7" type="ORF">TSTA_103420</name>
</gene>
<dbReference type="RefSeq" id="XP_002486357.1">
    <property type="nucleotide sequence ID" value="XM_002486312.1"/>
</dbReference>
<dbReference type="PROSITE" id="PS00062">
    <property type="entry name" value="ALDOKETO_REDUCTASE_2"/>
    <property type="match status" value="1"/>
</dbReference>